<organism evidence="2 3">
    <name type="scientific">Ricinus communis</name>
    <name type="common">Castor bean</name>
    <dbReference type="NCBI Taxonomy" id="3988"/>
    <lineage>
        <taxon>Eukaryota</taxon>
        <taxon>Viridiplantae</taxon>
        <taxon>Streptophyta</taxon>
        <taxon>Embryophyta</taxon>
        <taxon>Tracheophyta</taxon>
        <taxon>Spermatophyta</taxon>
        <taxon>Magnoliopsida</taxon>
        <taxon>eudicotyledons</taxon>
        <taxon>Gunneridae</taxon>
        <taxon>Pentapetalae</taxon>
        <taxon>rosids</taxon>
        <taxon>fabids</taxon>
        <taxon>Malpighiales</taxon>
        <taxon>Euphorbiaceae</taxon>
        <taxon>Acalyphoideae</taxon>
        <taxon>Acalypheae</taxon>
        <taxon>Ricinus</taxon>
    </lineage>
</organism>
<accession>B9THU2</accession>
<evidence type="ECO:0000256" key="1">
    <source>
        <dbReference type="SAM" id="MobiDB-lite"/>
    </source>
</evidence>
<dbReference type="EMBL" id="EQ981864">
    <property type="protein sequence ID" value="EEF24572.1"/>
    <property type="molecule type" value="Genomic_DNA"/>
</dbReference>
<dbReference type="InParanoid" id="B9THU2"/>
<evidence type="ECO:0000313" key="2">
    <source>
        <dbReference type="EMBL" id="EEF24572.1"/>
    </source>
</evidence>
<keyword evidence="3" id="KW-1185">Reference proteome</keyword>
<dbReference type="AlphaFoldDB" id="B9THU2"/>
<reference evidence="3" key="1">
    <citation type="journal article" date="2010" name="Nat. Biotechnol.">
        <title>Draft genome sequence of the oilseed species Ricinus communis.</title>
        <authorList>
            <person name="Chan A.P."/>
            <person name="Crabtree J."/>
            <person name="Zhao Q."/>
            <person name="Lorenzi H."/>
            <person name="Orvis J."/>
            <person name="Puiu D."/>
            <person name="Melake-Berhan A."/>
            <person name="Jones K.M."/>
            <person name="Redman J."/>
            <person name="Chen G."/>
            <person name="Cahoon E.B."/>
            <person name="Gedil M."/>
            <person name="Stanke M."/>
            <person name="Haas B.J."/>
            <person name="Wortman J.R."/>
            <person name="Fraser-Liggett C.M."/>
            <person name="Ravel J."/>
            <person name="Rabinowicz P.D."/>
        </authorList>
    </citation>
    <scope>NUCLEOTIDE SEQUENCE [LARGE SCALE GENOMIC DNA]</scope>
    <source>
        <strain evidence="3">cv. Hale</strain>
    </source>
</reference>
<feature type="compositionally biased region" description="Basic and acidic residues" evidence="1">
    <location>
        <begin position="56"/>
        <end position="65"/>
    </location>
</feature>
<feature type="non-terminal residue" evidence="2">
    <location>
        <position position="140"/>
    </location>
</feature>
<proteinExistence type="predicted"/>
<feature type="region of interest" description="Disordered" evidence="1">
    <location>
        <begin position="1"/>
        <end position="25"/>
    </location>
</feature>
<evidence type="ECO:0000313" key="3">
    <source>
        <dbReference type="Proteomes" id="UP000008311"/>
    </source>
</evidence>
<feature type="compositionally biased region" description="Basic residues" evidence="1">
    <location>
        <begin position="113"/>
        <end position="140"/>
    </location>
</feature>
<feature type="region of interest" description="Disordered" evidence="1">
    <location>
        <begin position="39"/>
        <end position="140"/>
    </location>
</feature>
<dbReference type="Proteomes" id="UP000008311">
    <property type="component" value="Unassembled WGS sequence"/>
</dbReference>
<gene>
    <name evidence="2" type="ORF">RCOM_1854570</name>
</gene>
<sequence length="140" mass="16600">MQVIEHQRRQVGQQHRHHADAERLPQRLAHRVRHLVERAGADVVGDDRVHRHHHAADRDQDDAPHRRPQRHRRQLVGAGVAGHGDVGHAHADRGQLADQHRPRQLPQLDPSRSRHAPIFRRRHPRRRLYRRQCRRHHAVH</sequence>
<feature type="compositionally biased region" description="Basic and acidic residues" evidence="1">
    <location>
        <begin position="39"/>
        <end position="49"/>
    </location>
</feature>
<protein>
    <submittedName>
        <fullName evidence="2">Uncharacterized protein</fullName>
    </submittedName>
</protein>
<feature type="compositionally biased region" description="Basic and acidic residues" evidence="1">
    <location>
        <begin position="85"/>
        <end position="101"/>
    </location>
</feature>
<name>B9THU2_RICCO</name>